<organism evidence="3 4">
    <name type="scientific">Sphingorhabdus contaminans</name>
    <dbReference type="NCBI Taxonomy" id="1343899"/>
    <lineage>
        <taxon>Bacteria</taxon>
        <taxon>Pseudomonadati</taxon>
        <taxon>Pseudomonadota</taxon>
        <taxon>Alphaproteobacteria</taxon>
        <taxon>Sphingomonadales</taxon>
        <taxon>Sphingomonadaceae</taxon>
        <taxon>Sphingorhabdus</taxon>
    </lineage>
</organism>
<dbReference type="Gene3D" id="3.40.50.12780">
    <property type="entry name" value="N-terminal domain of ligase-like"/>
    <property type="match status" value="1"/>
</dbReference>
<evidence type="ECO:0000313" key="4">
    <source>
        <dbReference type="Proteomes" id="UP000320160"/>
    </source>
</evidence>
<evidence type="ECO:0000259" key="2">
    <source>
        <dbReference type="Pfam" id="PF13193"/>
    </source>
</evidence>
<dbReference type="PANTHER" id="PTHR43767">
    <property type="entry name" value="LONG-CHAIN-FATTY-ACID--COA LIGASE"/>
    <property type="match status" value="1"/>
</dbReference>
<gene>
    <name evidence="3" type="ORF">FOM92_14675</name>
</gene>
<dbReference type="Pfam" id="PF13193">
    <property type="entry name" value="AMP-binding_C"/>
    <property type="match status" value="1"/>
</dbReference>
<keyword evidence="3" id="KW-0436">Ligase</keyword>
<dbReference type="RefSeq" id="WP_143777555.1">
    <property type="nucleotide sequence ID" value="NZ_VKKU01000002.1"/>
</dbReference>
<sequence length="549" mass="60300">MREVRLPEPAYVPTLTNTLKSAVERFPDTEFLVQGSRRLTFRQADEESAALAKGLLAMGIGKGTRVGLLMSNKPDWAVIFLAATRIGALVVTMSTFYQPPEVDWAVEFHDLDTLIIEPSYLKNNYVERVEVALPGLAGQSTPELYLSEHPYLRRIIIWGDHDRKWALTGPQQVLDAAAAKPQIDGSFLAKVEESVHPSDPALVICTSGSTARPKSVVHTHGTAVRTTFNFLDYFDAKPGNRTLHVMNLFWLGGINFNLMPALHVGGTLCFPDNPTSAELFRVVKEENIDRFSAWSTQGAELRQAAAAEGLDISHISGLAPPVDAVTGQPIPPERIQSWIGMTETFGPHSINRYGTPSPVGKGGNLGRNLPGMERLIVDPENGKPLPAGEVGELWVRGYALMREYYKKERHEYLTCDGFFPTGDTGLIDEDGYFYFKGRRNDMIKVAGANVSPAEIEIVLMRHPDVAEAIALGLPDPQRGEIAVAVVVKAAGASVTAKLLREVTIRALSKYKIPSEIVFLPSDEIPRTHSHKVKKPELQALVAEKLGRSL</sequence>
<dbReference type="InterPro" id="IPR050237">
    <property type="entry name" value="ATP-dep_AMP-bd_enzyme"/>
</dbReference>
<accession>A0A553WCC1</accession>
<dbReference type="InterPro" id="IPR045851">
    <property type="entry name" value="AMP-bd_C_sf"/>
</dbReference>
<dbReference type="GO" id="GO:0016878">
    <property type="term" value="F:acid-thiol ligase activity"/>
    <property type="evidence" value="ECO:0007669"/>
    <property type="project" value="UniProtKB-ARBA"/>
</dbReference>
<feature type="domain" description="AMP-binding enzyme C-terminal" evidence="2">
    <location>
        <begin position="454"/>
        <end position="531"/>
    </location>
</feature>
<dbReference type="InterPro" id="IPR025110">
    <property type="entry name" value="AMP-bd_C"/>
</dbReference>
<dbReference type="AlphaFoldDB" id="A0A553WCC1"/>
<keyword evidence="4" id="KW-1185">Reference proteome</keyword>
<dbReference type="InterPro" id="IPR042099">
    <property type="entry name" value="ANL_N_sf"/>
</dbReference>
<dbReference type="Gene3D" id="3.30.300.30">
    <property type="match status" value="1"/>
</dbReference>
<comment type="caution">
    <text evidence="3">The sequence shown here is derived from an EMBL/GenBank/DDBJ whole genome shotgun (WGS) entry which is preliminary data.</text>
</comment>
<dbReference type="Proteomes" id="UP000320160">
    <property type="component" value="Unassembled WGS sequence"/>
</dbReference>
<dbReference type="PANTHER" id="PTHR43767:SF1">
    <property type="entry name" value="NONRIBOSOMAL PEPTIDE SYNTHASE PES1 (EUROFUNG)-RELATED"/>
    <property type="match status" value="1"/>
</dbReference>
<evidence type="ECO:0000259" key="1">
    <source>
        <dbReference type="Pfam" id="PF00501"/>
    </source>
</evidence>
<evidence type="ECO:0000313" key="3">
    <source>
        <dbReference type="EMBL" id="TSB02337.1"/>
    </source>
</evidence>
<dbReference type="InterPro" id="IPR000873">
    <property type="entry name" value="AMP-dep_synth/lig_dom"/>
</dbReference>
<protein>
    <submittedName>
        <fullName evidence="3">Acyl--CoA ligase</fullName>
    </submittedName>
</protein>
<reference evidence="3 4" key="1">
    <citation type="submission" date="2019-07" db="EMBL/GenBank/DDBJ databases">
        <authorList>
            <person name="Park M."/>
        </authorList>
    </citation>
    <scope>NUCLEOTIDE SEQUENCE [LARGE SCALE GENOMIC DNA]</scope>
    <source>
        <strain evidence="3 4">KCTC32445</strain>
    </source>
</reference>
<dbReference type="SUPFAM" id="SSF56801">
    <property type="entry name" value="Acetyl-CoA synthetase-like"/>
    <property type="match status" value="1"/>
</dbReference>
<dbReference type="Pfam" id="PF00501">
    <property type="entry name" value="AMP-binding"/>
    <property type="match status" value="1"/>
</dbReference>
<feature type="domain" description="AMP-dependent synthetase/ligase" evidence="1">
    <location>
        <begin position="21"/>
        <end position="405"/>
    </location>
</feature>
<name>A0A553WCC1_9SPHN</name>
<proteinExistence type="predicted"/>
<dbReference type="EMBL" id="VKKU01000002">
    <property type="protein sequence ID" value="TSB02337.1"/>
    <property type="molecule type" value="Genomic_DNA"/>
</dbReference>
<dbReference type="CDD" id="cd04433">
    <property type="entry name" value="AFD_class_I"/>
    <property type="match status" value="1"/>
</dbReference>
<dbReference type="OrthoDB" id="9803968at2"/>